<dbReference type="AlphaFoldDB" id="A0A317C1I6"/>
<feature type="domain" description="Fe/B12 periplasmic-binding" evidence="2">
    <location>
        <begin position="13"/>
        <end position="273"/>
    </location>
</feature>
<keyword evidence="1" id="KW-0732">Signal</keyword>
<keyword evidence="4" id="KW-1185">Reference proteome</keyword>
<dbReference type="OrthoDB" id="6495095at2"/>
<evidence type="ECO:0000313" key="4">
    <source>
        <dbReference type="Proteomes" id="UP000245539"/>
    </source>
</evidence>
<reference evidence="3 4" key="1">
    <citation type="submission" date="2018-05" db="EMBL/GenBank/DDBJ databases">
        <title>Leucothrix arctica sp. nov., isolated from Arctic seawater.</title>
        <authorList>
            <person name="Choi A."/>
            <person name="Baek K."/>
        </authorList>
    </citation>
    <scope>NUCLEOTIDE SEQUENCE [LARGE SCALE GENOMIC DNA]</scope>
    <source>
        <strain evidence="3 4">JCM 18388</strain>
    </source>
</reference>
<dbReference type="RefSeq" id="WP_109839583.1">
    <property type="nucleotide sequence ID" value="NZ_QGKM01000086.1"/>
</dbReference>
<dbReference type="NCBIfam" id="NF038402">
    <property type="entry name" value="TroA_like"/>
    <property type="match status" value="2"/>
</dbReference>
<dbReference type="PROSITE" id="PS50983">
    <property type="entry name" value="FE_B12_PBP"/>
    <property type="match status" value="1"/>
</dbReference>
<organism evidence="3 4">
    <name type="scientific">Leucothrix pacifica</name>
    <dbReference type="NCBI Taxonomy" id="1247513"/>
    <lineage>
        <taxon>Bacteria</taxon>
        <taxon>Pseudomonadati</taxon>
        <taxon>Pseudomonadota</taxon>
        <taxon>Gammaproteobacteria</taxon>
        <taxon>Thiotrichales</taxon>
        <taxon>Thiotrichaceae</taxon>
        <taxon>Leucothrix</taxon>
    </lineage>
</organism>
<dbReference type="Pfam" id="PF01497">
    <property type="entry name" value="Peripla_BP_2"/>
    <property type="match status" value="1"/>
</dbReference>
<name>A0A317C1I6_9GAMM</name>
<dbReference type="Gene3D" id="3.40.50.1980">
    <property type="entry name" value="Nitrogenase molybdenum iron protein domain"/>
    <property type="match status" value="2"/>
</dbReference>
<accession>A0A317C1I6</accession>
<evidence type="ECO:0000256" key="1">
    <source>
        <dbReference type="ARBA" id="ARBA00022729"/>
    </source>
</evidence>
<evidence type="ECO:0000313" key="3">
    <source>
        <dbReference type="EMBL" id="PWQ92504.1"/>
    </source>
</evidence>
<dbReference type="InterPro" id="IPR054828">
    <property type="entry name" value="Vit_B12_bind_prot"/>
</dbReference>
<dbReference type="Proteomes" id="UP000245539">
    <property type="component" value="Unassembled WGS sequence"/>
</dbReference>
<dbReference type="PANTHER" id="PTHR30535">
    <property type="entry name" value="VITAMIN B12-BINDING PROTEIN"/>
    <property type="match status" value="1"/>
</dbReference>
<sequence length="273" mass="30081">MQREVSLHLPALRIVSLVPSQTELLFAIGAGQSVVGVTKFCTEPPEAAAKVAKIGGTKKFDFGVIAALKPDLIIGNKEENYPAGIDQLAQDYPVWMSDIVTLDDSLAMIRQIGLLSGRSIAANDMASKIETQFDDLRKTVSTDPGQASTPLLNTPAKQFIPLVNVAYFIWQKPYMVAAGGTFIDEVLKLGGMVNVFSGLKRYPEIELESVRDSDAEVVLLSSEPYPFREKHLAAFQQALPDQKIILVDAMPFSWYGSQLLRTAAYLRQLRMQF</sequence>
<dbReference type="InterPro" id="IPR050902">
    <property type="entry name" value="ABC_Transporter_SBP"/>
</dbReference>
<dbReference type="PANTHER" id="PTHR30535:SF35">
    <property type="entry name" value="PERIPLASMIC BINDING PROTEIN"/>
    <property type="match status" value="1"/>
</dbReference>
<dbReference type="InterPro" id="IPR002491">
    <property type="entry name" value="ABC_transptr_periplasmic_BD"/>
</dbReference>
<gene>
    <name evidence="3" type="ORF">DKW60_20780</name>
</gene>
<evidence type="ECO:0000259" key="2">
    <source>
        <dbReference type="PROSITE" id="PS50983"/>
    </source>
</evidence>
<proteinExistence type="predicted"/>
<dbReference type="SUPFAM" id="SSF53807">
    <property type="entry name" value="Helical backbone' metal receptor"/>
    <property type="match status" value="1"/>
</dbReference>
<dbReference type="EMBL" id="QGKM01000086">
    <property type="protein sequence ID" value="PWQ92504.1"/>
    <property type="molecule type" value="Genomic_DNA"/>
</dbReference>
<protein>
    <submittedName>
        <fullName evidence="3">Cobalamin-binding protein</fullName>
    </submittedName>
</protein>
<comment type="caution">
    <text evidence="3">The sequence shown here is derived from an EMBL/GenBank/DDBJ whole genome shotgun (WGS) entry which is preliminary data.</text>
</comment>